<dbReference type="Pfam" id="PF13649">
    <property type="entry name" value="Methyltransf_25"/>
    <property type="match status" value="1"/>
</dbReference>
<evidence type="ECO:0000259" key="2">
    <source>
        <dbReference type="Pfam" id="PF13649"/>
    </source>
</evidence>
<dbReference type="AlphaFoldDB" id="A0A6S6U9D6"/>
<dbReference type="Gene3D" id="2.20.25.110">
    <property type="entry name" value="S-adenosyl-L-methionine-dependent methyltransferases"/>
    <property type="match status" value="1"/>
</dbReference>
<dbReference type="InterPro" id="IPR029063">
    <property type="entry name" value="SAM-dependent_MTases_sf"/>
</dbReference>
<keyword evidence="1 3" id="KW-0808">Transferase</keyword>
<dbReference type="GO" id="GO:0032259">
    <property type="term" value="P:methylation"/>
    <property type="evidence" value="ECO:0007669"/>
    <property type="project" value="UniProtKB-KW"/>
</dbReference>
<gene>
    <name evidence="3" type="ORF">HELGO_WM6629</name>
</gene>
<dbReference type="Gene3D" id="3.40.50.150">
    <property type="entry name" value="Vaccinia Virus protein VP39"/>
    <property type="match status" value="1"/>
</dbReference>
<organism evidence="3">
    <name type="scientific">uncultured Thiotrichaceae bacterium</name>
    <dbReference type="NCBI Taxonomy" id="298394"/>
    <lineage>
        <taxon>Bacteria</taxon>
        <taxon>Pseudomonadati</taxon>
        <taxon>Pseudomonadota</taxon>
        <taxon>Gammaproteobacteria</taxon>
        <taxon>Thiotrichales</taxon>
        <taxon>Thiotrichaceae</taxon>
        <taxon>environmental samples</taxon>
    </lineage>
</organism>
<accession>A0A6S6U9D6</accession>
<keyword evidence="3" id="KW-0489">Methyltransferase</keyword>
<dbReference type="InterPro" id="IPR041698">
    <property type="entry name" value="Methyltransf_25"/>
</dbReference>
<dbReference type="EMBL" id="CACVAY010000112">
    <property type="protein sequence ID" value="CAA6823279.1"/>
    <property type="molecule type" value="Genomic_DNA"/>
</dbReference>
<proteinExistence type="predicted"/>
<dbReference type="GO" id="GO:0008168">
    <property type="term" value="F:methyltransferase activity"/>
    <property type="evidence" value="ECO:0007669"/>
    <property type="project" value="UniProtKB-KW"/>
</dbReference>
<dbReference type="SUPFAM" id="SSF53335">
    <property type="entry name" value="S-adenosyl-L-methionine-dependent methyltransferases"/>
    <property type="match status" value="1"/>
</dbReference>
<protein>
    <submittedName>
        <fullName evidence="3">SAM-dependent methyltransferase</fullName>
    </submittedName>
</protein>
<evidence type="ECO:0000256" key="1">
    <source>
        <dbReference type="ARBA" id="ARBA00022679"/>
    </source>
</evidence>
<dbReference type="CDD" id="cd02440">
    <property type="entry name" value="AdoMet_MTases"/>
    <property type="match status" value="1"/>
</dbReference>
<dbReference type="PANTHER" id="PTHR43861">
    <property type="entry name" value="TRANS-ACONITATE 2-METHYLTRANSFERASE-RELATED"/>
    <property type="match status" value="1"/>
</dbReference>
<sequence length="250" mass="28528">MTTNSWFADEEFWTASYPSMFPQEDFFSGWERISSIINFCDFSGSAVLDQCCGPGRYSVPLAKQGYSVTGVDLSAFLLSKARDYAVQEDTNVNWILEDVKTFKQPDTFDLVINMYHSFGYFDDPADNQRVLENAFQNLKAKGVFVLDIVSRENFARLLQPTNSRTLPNGDIMIKKASVECDWNKLTVEHILIRGEKKPAFFTMQYWLYSACELKALLQQVGFSRIAFYGSFAGDPYGFDSKRLITVAQKE</sequence>
<reference evidence="3" key="1">
    <citation type="submission" date="2020-01" db="EMBL/GenBank/DDBJ databases">
        <authorList>
            <person name="Meier V. D."/>
            <person name="Meier V D."/>
        </authorList>
    </citation>
    <scope>NUCLEOTIDE SEQUENCE</scope>
    <source>
        <strain evidence="3">HLG_WM_MAG_07</strain>
    </source>
</reference>
<evidence type="ECO:0000313" key="3">
    <source>
        <dbReference type="EMBL" id="CAA6823279.1"/>
    </source>
</evidence>
<feature type="domain" description="Methyltransferase" evidence="2">
    <location>
        <begin position="47"/>
        <end position="142"/>
    </location>
</feature>
<name>A0A6S6U9D6_9GAMM</name>